<evidence type="ECO:0000256" key="7">
    <source>
        <dbReference type="ARBA" id="ARBA00042645"/>
    </source>
</evidence>
<comment type="function">
    <text evidence="9">Acts as an acyl-protein thioesterase that hydrolyzes fatty acids from acylated residues in proteins. Regulates the mitochondrial S-depalmitoylation of the nucleophilic active site residue of peroxiredoxin-5/PRDX5, a key antioxidant protein, therefore modulating mitochondrial antioxidant ability. Also catalyzes the deglucuronidation of mycophenolic acid acyl-glucuronide, an active metabolite of the immunosuppressant drug mycophenolate.</text>
</comment>
<evidence type="ECO:0000256" key="11">
    <source>
        <dbReference type="ARBA" id="ARBA00047972"/>
    </source>
</evidence>
<accession>A0A844YCB6</accession>
<keyword evidence="3" id="KW-0809">Transit peptide</keyword>
<comment type="catalytic activity">
    <reaction evidence="10">
        <text>S-hexadecanoyl-L-cysteinyl-[protein] + H2O = L-cysteinyl-[protein] + hexadecanoate + H(+)</text>
        <dbReference type="Rhea" id="RHEA:19233"/>
        <dbReference type="Rhea" id="RHEA-COMP:10131"/>
        <dbReference type="Rhea" id="RHEA-COMP:11032"/>
        <dbReference type="ChEBI" id="CHEBI:7896"/>
        <dbReference type="ChEBI" id="CHEBI:15377"/>
        <dbReference type="ChEBI" id="CHEBI:15378"/>
        <dbReference type="ChEBI" id="CHEBI:29950"/>
        <dbReference type="ChEBI" id="CHEBI:74151"/>
        <dbReference type="EC" id="3.1.2.22"/>
    </reaction>
    <physiologicalReaction direction="left-to-right" evidence="10">
        <dbReference type="Rhea" id="RHEA:19234"/>
    </physiologicalReaction>
</comment>
<reference evidence="13 14" key="1">
    <citation type="submission" date="2019-12" db="EMBL/GenBank/DDBJ databases">
        <title>Genomic-based taxomic classification of the family Erythrobacteraceae.</title>
        <authorList>
            <person name="Xu L."/>
        </authorList>
    </citation>
    <scope>NUCLEOTIDE SEQUENCE [LARGE SCALE GENOMIC DNA]</scope>
    <source>
        <strain evidence="13 14">JCM 17468</strain>
    </source>
</reference>
<dbReference type="Proteomes" id="UP000430272">
    <property type="component" value="Unassembled WGS sequence"/>
</dbReference>
<evidence type="ECO:0000256" key="9">
    <source>
        <dbReference type="ARBA" id="ARBA00046047"/>
    </source>
</evidence>
<dbReference type="Gene3D" id="3.40.50.1820">
    <property type="entry name" value="alpha/beta hydrolase"/>
    <property type="match status" value="1"/>
</dbReference>
<dbReference type="GO" id="GO:0008474">
    <property type="term" value="F:palmitoyl-(protein) hydrolase activity"/>
    <property type="evidence" value="ECO:0007669"/>
    <property type="project" value="UniProtKB-EC"/>
</dbReference>
<organism evidence="13 14">
    <name type="scientific">Qipengyuania pelagi</name>
    <dbReference type="NCBI Taxonomy" id="994320"/>
    <lineage>
        <taxon>Bacteria</taxon>
        <taxon>Pseudomonadati</taxon>
        <taxon>Pseudomonadota</taxon>
        <taxon>Alphaproteobacteria</taxon>
        <taxon>Sphingomonadales</taxon>
        <taxon>Erythrobacteraceae</taxon>
        <taxon>Qipengyuania</taxon>
    </lineage>
</organism>
<sequence>MSVLTEYFDGPQGRRIAYRHIPGNGPALVFLPGYMSDMAGSKATALIDWARETGRECLLLDYSGCGQSDGAFADGTLSRWRDEVVALVEDRIAGDVILIGSSMGGWLMLLMAEALGDRIAGLVGIAAAPDFTEWGLDADQKAQLERGETVFEDNPYGPDPTPTHPGFYRDAQALCRLDGAIALDSPARLIHGQRDADVPWEIALRLADRLRSDDIQVTLVKDGDHRLSRPQDIALLLRVIGDLAAPSPS</sequence>
<dbReference type="InterPro" id="IPR052382">
    <property type="entry name" value="ABHD10_acyl-thioesterase"/>
</dbReference>
<evidence type="ECO:0000259" key="12">
    <source>
        <dbReference type="Pfam" id="PF12697"/>
    </source>
</evidence>
<keyword evidence="14" id="KW-1185">Reference proteome</keyword>
<dbReference type="PANTHER" id="PTHR16138">
    <property type="entry name" value="MYCOPHENOLIC ACID ACYL-GLUCURONIDE ESTERASE, MITOCHONDRIAL"/>
    <property type="match status" value="1"/>
</dbReference>
<dbReference type="Pfam" id="PF12697">
    <property type="entry name" value="Abhydrolase_6"/>
    <property type="match status" value="1"/>
</dbReference>
<evidence type="ECO:0000256" key="3">
    <source>
        <dbReference type="ARBA" id="ARBA00022946"/>
    </source>
</evidence>
<dbReference type="InterPro" id="IPR000073">
    <property type="entry name" value="AB_hydrolase_1"/>
</dbReference>
<evidence type="ECO:0000256" key="5">
    <source>
        <dbReference type="ARBA" id="ARBA00039314"/>
    </source>
</evidence>
<proteinExistence type="predicted"/>
<evidence type="ECO:0000256" key="2">
    <source>
        <dbReference type="ARBA" id="ARBA00022801"/>
    </source>
</evidence>
<keyword evidence="2 13" id="KW-0378">Hydrolase</keyword>
<dbReference type="EMBL" id="WTYD01000002">
    <property type="protein sequence ID" value="MXO54883.1"/>
    <property type="molecule type" value="Genomic_DNA"/>
</dbReference>
<protein>
    <recommendedName>
        <fullName evidence="5">Palmitoyl-protein thioesterase ABHD10, mitochondrial</fullName>
        <ecNumber evidence="4">3.1.1.93</ecNumber>
        <ecNumber evidence="1">3.1.2.22</ecNumber>
    </recommendedName>
    <alternativeName>
        <fullName evidence="7">Acyl-protein thioesterase ABHD10</fullName>
    </alternativeName>
    <alternativeName>
        <fullName evidence="8">Alpha/beta hydrolase domain-containing protein 10</fullName>
    </alternativeName>
    <alternativeName>
        <fullName evidence="6">Mycophenolic acid acyl-glucuronide esterase, mitochondrial</fullName>
    </alternativeName>
</protein>
<dbReference type="PANTHER" id="PTHR16138:SF7">
    <property type="entry name" value="PALMITOYL-PROTEIN THIOESTERASE ABHD10, MITOCHONDRIAL"/>
    <property type="match status" value="1"/>
</dbReference>
<evidence type="ECO:0000256" key="1">
    <source>
        <dbReference type="ARBA" id="ARBA00012423"/>
    </source>
</evidence>
<evidence type="ECO:0000313" key="13">
    <source>
        <dbReference type="EMBL" id="MXO54883.1"/>
    </source>
</evidence>
<dbReference type="AlphaFoldDB" id="A0A844YCB6"/>
<dbReference type="InterPro" id="IPR029058">
    <property type="entry name" value="AB_hydrolase_fold"/>
</dbReference>
<feature type="domain" description="AB hydrolase-1" evidence="12">
    <location>
        <begin position="28"/>
        <end position="232"/>
    </location>
</feature>
<evidence type="ECO:0000256" key="4">
    <source>
        <dbReference type="ARBA" id="ARBA00039132"/>
    </source>
</evidence>
<name>A0A844YCB6_9SPHN</name>
<comment type="caution">
    <text evidence="13">The sequence shown here is derived from an EMBL/GenBank/DDBJ whole genome shotgun (WGS) entry which is preliminary data.</text>
</comment>
<dbReference type="SUPFAM" id="SSF53474">
    <property type="entry name" value="alpha/beta-Hydrolases"/>
    <property type="match status" value="1"/>
</dbReference>
<gene>
    <name evidence="13" type="ORF">GRI47_12830</name>
</gene>
<dbReference type="OrthoDB" id="9813296at2"/>
<evidence type="ECO:0000256" key="8">
    <source>
        <dbReference type="ARBA" id="ARBA00042704"/>
    </source>
</evidence>
<dbReference type="EC" id="3.1.1.93" evidence="4"/>
<evidence type="ECO:0000256" key="6">
    <source>
        <dbReference type="ARBA" id="ARBA00041520"/>
    </source>
</evidence>
<dbReference type="GO" id="GO:0102390">
    <property type="term" value="F:mycophenolic acid acyl-glucuronide esterase activity"/>
    <property type="evidence" value="ECO:0007669"/>
    <property type="project" value="UniProtKB-EC"/>
</dbReference>
<dbReference type="EC" id="3.1.2.22" evidence="1"/>
<evidence type="ECO:0000313" key="14">
    <source>
        <dbReference type="Proteomes" id="UP000430272"/>
    </source>
</evidence>
<comment type="catalytic activity">
    <reaction evidence="11">
        <text>mycophenolic acid O-acyl-beta-D-glucuronide + H2O = mycophenolate + D-glucuronate + H(+)</text>
        <dbReference type="Rhea" id="RHEA:34179"/>
        <dbReference type="ChEBI" id="CHEBI:15377"/>
        <dbReference type="ChEBI" id="CHEBI:15378"/>
        <dbReference type="ChEBI" id="CHEBI:58720"/>
        <dbReference type="ChEBI" id="CHEBI:62932"/>
        <dbReference type="ChEBI" id="CHEBI:66982"/>
        <dbReference type="EC" id="3.1.1.93"/>
    </reaction>
    <physiologicalReaction direction="left-to-right" evidence="11">
        <dbReference type="Rhea" id="RHEA:34180"/>
    </physiologicalReaction>
</comment>
<evidence type="ECO:0000256" key="10">
    <source>
        <dbReference type="ARBA" id="ARBA00047409"/>
    </source>
</evidence>